<dbReference type="Gene3D" id="3.80.30.20">
    <property type="entry name" value="tm_1862 like domain"/>
    <property type="match status" value="1"/>
</dbReference>
<dbReference type="OrthoDB" id="9805215at2"/>
<dbReference type="InterPro" id="IPR006638">
    <property type="entry name" value="Elp3/MiaA/NifB-like_rSAM"/>
</dbReference>
<evidence type="ECO:0000256" key="1">
    <source>
        <dbReference type="ARBA" id="ARBA00022485"/>
    </source>
</evidence>
<evidence type="ECO:0000256" key="7">
    <source>
        <dbReference type="ARBA" id="ARBA00023014"/>
    </source>
</evidence>
<evidence type="ECO:0000256" key="4">
    <source>
        <dbReference type="ARBA" id="ARBA00022691"/>
    </source>
</evidence>
<dbReference type="SFLD" id="SFLDG01082">
    <property type="entry name" value="B12-binding_domain_containing"/>
    <property type="match status" value="1"/>
</dbReference>
<evidence type="ECO:0000256" key="6">
    <source>
        <dbReference type="ARBA" id="ARBA00023004"/>
    </source>
</evidence>
<dbReference type="InterPro" id="IPR023404">
    <property type="entry name" value="rSAM_horseshoe"/>
</dbReference>
<dbReference type="InterPro" id="IPR005839">
    <property type="entry name" value="Methylthiotransferase"/>
</dbReference>
<dbReference type="Gene3D" id="3.40.50.12160">
    <property type="entry name" value="Methylthiotransferase, N-terminal domain"/>
    <property type="match status" value="1"/>
</dbReference>
<keyword evidence="2 8" id="KW-0963">Cytoplasm</keyword>
<dbReference type="PROSITE" id="PS50926">
    <property type="entry name" value="TRAM"/>
    <property type="match status" value="1"/>
</dbReference>
<feature type="binding site" evidence="8">
    <location>
        <position position="102"/>
    </location>
    <ligand>
        <name>[4Fe-4S] cluster</name>
        <dbReference type="ChEBI" id="CHEBI:49883"/>
        <label>1</label>
    </ligand>
</feature>
<dbReference type="GO" id="GO:0046872">
    <property type="term" value="F:metal ion binding"/>
    <property type="evidence" value="ECO:0007669"/>
    <property type="project" value="UniProtKB-KW"/>
</dbReference>
<accession>A0A1P8UV91</accession>
<dbReference type="GO" id="GO:0005840">
    <property type="term" value="C:ribosome"/>
    <property type="evidence" value="ECO:0007669"/>
    <property type="project" value="UniProtKB-KW"/>
</dbReference>
<evidence type="ECO:0000259" key="9">
    <source>
        <dbReference type="PROSITE" id="PS50926"/>
    </source>
</evidence>
<evidence type="ECO:0000313" key="12">
    <source>
        <dbReference type="EMBL" id="APZ53313.1"/>
    </source>
</evidence>
<evidence type="ECO:0000259" key="10">
    <source>
        <dbReference type="PROSITE" id="PS51449"/>
    </source>
</evidence>
<name>A0A1P8UV91_9RHOB</name>
<dbReference type="KEGG" id="paby:Ga0080574_TMP2979"/>
<reference evidence="12 13" key="1">
    <citation type="submission" date="2016-04" db="EMBL/GenBank/DDBJ databases">
        <title>Deep-sea bacteria in the southern Pacific.</title>
        <authorList>
            <person name="Tang K."/>
        </authorList>
    </citation>
    <scope>NUCLEOTIDE SEQUENCE [LARGE SCALE GENOMIC DNA]</scope>
    <source>
        <strain evidence="12 13">JLT2014</strain>
    </source>
</reference>
<keyword evidence="3 8" id="KW-0808">Transferase</keyword>
<keyword evidence="7 8" id="KW-0411">Iron-sulfur</keyword>
<dbReference type="PROSITE" id="PS51918">
    <property type="entry name" value="RADICAL_SAM"/>
    <property type="match status" value="1"/>
</dbReference>
<dbReference type="NCBIfam" id="TIGR01125">
    <property type="entry name" value="30S ribosomal protein S12 methylthiotransferase RimO"/>
    <property type="match status" value="1"/>
</dbReference>
<dbReference type="GO" id="GO:0005829">
    <property type="term" value="C:cytosol"/>
    <property type="evidence" value="ECO:0007669"/>
    <property type="project" value="TreeGrafter"/>
</dbReference>
<dbReference type="InterPro" id="IPR005840">
    <property type="entry name" value="Ribosomal_uS12_MeSTrfase_RimO"/>
</dbReference>
<evidence type="ECO:0000256" key="2">
    <source>
        <dbReference type="ARBA" id="ARBA00022490"/>
    </source>
</evidence>
<gene>
    <name evidence="8" type="primary">rimO</name>
    <name evidence="12" type="ORF">Ga0080574_TMP2979</name>
</gene>
<feature type="binding site" evidence="8">
    <location>
        <position position="169"/>
    </location>
    <ligand>
        <name>[4Fe-4S] cluster</name>
        <dbReference type="ChEBI" id="CHEBI:49883"/>
        <label>2</label>
        <note>4Fe-4S-S-AdoMet</note>
    </ligand>
</feature>
<keyword evidence="6 8" id="KW-0408">Iron</keyword>
<comment type="catalytic activity">
    <reaction evidence="8">
        <text>L-aspartate(89)-[ribosomal protein uS12]-hydrogen + (sulfur carrier)-SH + AH2 + 2 S-adenosyl-L-methionine = 3-methylsulfanyl-L-aspartate(89)-[ribosomal protein uS12]-hydrogen + (sulfur carrier)-H + 5'-deoxyadenosine + L-methionine + A + S-adenosyl-L-homocysteine + 2 H(+)</text>
        <dbReference type="Rhea" id="RHEA:37087"/>
        <dbReference type="Rhea" id="RHEA-COMP:10460"/>
        <dbReference type="Rhea" id="RHEA-COMP:10461"/>
        <dbReference type="Rhea" id="RHEA-COMP:14737"/>
        <dbReference type="Rhea" id="RHEA-COMP:14739"/>
        <dbReference type="ChEBI" id="CHEBI:13193"/>
        <dbReference type="ChEBI" id="CHEBI:15378"/>
        <dbReference type="ChEBI" id="CHEBI:17319"/>
        <dbReference type="ChEBI" id="CHEBI:17499"/>
        <dbReference type="ChEBI" id="CHEBI:29917"/>
        <dbReference type="ChEBI" id="CHEBI:29961"/>
        <dbReference type="ChEBI" id="CHEBI:57844"/>
        <dbReference type="ChEBI" id="CHEBI:57856"/>
        <dbReference type="ChEBI" id="CHEBI:59789"/>
        <dbReference type="ChEBI" id="CHEBI:64428"/>
        <dbReference type="ChEBI" id="CHEBI:73599"/>
        <dbReference type="EC" id="2.8.4.4"/>
    </reaction>
</comment>
<comment type="function">
    <text evidence="8">Catalyzes the methylthiolation of an aspartic acid residue of ribosomal protein uS12.</text>
</comment>
<dbReference type="InterPro" id="IPR012340">
    <property type="entry name" value="NA-bd_OB-fold"/>
</dbReference>
<dbReference type="Gene3D" id="2.40.50.140">
    <property type="entry name" value="Nucleic acid-binding proteins"/>
    <property type="match status" value="1"/>
</dbReference>
<feature type="binding site" evidence="8">
    <location>
        <position position="173"/>
    </location>
    <ligand>
        <name>[4Fe-4S] cluster</name>
        <dbReference type="ChEBI" id="CHEBI:49883"/>
        <label>2</label>
        <note>4Fe-4S-S-AdoMet</note>
    </ligand>
</feature>
<feature type="binding site" evidence="8">
    <location>
        <position position="73"/>
    </location>
    <ligand>
        <name>[4Fe-4S] cluster</name>
        <dbReference type="ChEBI" id="CHEBI:49883"/>
        <label>1</label>
    </ligand>
</feature>
<dbReference type="InterPro" id="IPR038135">
    <property type="entry name" value="Methylthiotransferase_N_sf"/>
</dbReference>
<evidence type="ECO:0000256" key="5">
    <source>
        <dbReference type="ARBA" id="ARBA00022723"/>
    </source>
</evidence>
<dbReference type="InterPro" id="IPR058240">
    <property type="entry name" value="rSAM_sf"/>
</dbReference>
<proteinExistence type="inferred from homology"/>
<evidence type="ECO:0000256" key="8">
    <source>
        <dbReference type="HAMAP-Rule" id="MF_01865"/>
    </source>
</evidence>
<dbReference type="InterPro" id="IPR013848">
    <property type="entry name" value="Methylthiotransferase_N"/>
</dbReference>
<dbReference type="AlphaFoldDB" id="A0A1P8UV91"/>
<dbReference type="PANTHER" id="PTHR43837">
    <property type="entry name" value="RIBOSOMAL PROTEIN S12 METHYLTHIOTRANSFERASE RIMO"/>
    <property type="match status" value="1"/>
</dbReference>
<dbReference type="SMART" id="SM00729">
    <property type="entry name" value="Elp3"/>
    <property type="match status" value="1"/>
</dbReference>
<dbReference type="SUPFAM" id="SSF102114">
    <property type="entry name" value="Radical SAM enzymes"/>
    <property type="match status" value="1"/>
</dbReference>
<protein>
    <recommendedName>
        <fullName evidence="8">Ribosomal protein uS12 methylthiotransferase RimO</fullName>
        <shortName evidence="8">uS12 MTTase</shortName>
        <shortName evidence="8">uS12 methylthiotransferase</shortName>
        <ecNumber evidence="8">2.8.4.4</ecNumber>
    </recommendedName>
    <alternativeName>
        <fullName evidence="8">Ribosomal protein uS12 (aspartate-C(3))-methylthiotransferase</fullName>
    </alternativeName>
    <alternativeName>
        <fullName evidence="8">Ribosome maturation factor RimO</fullName>
    </alternativeName>
</protein>
<keyword evidence="4 8" id="KW-0949">S-adenosyl-L-methionine</keyword>
<evidence type="ECO:0000313" key="13">
    <source>
        <dbReference type="Proteomes" id="UP000187059"/>
    </source>
</evidence>
<feature type="binding site" evidence="8">
    <location>
        <position position="176"/>
    </location>
    <ligand>
        <name>[4Fe-4S] cluster</name>
        <dbReference type="ChEBI" id="CHEBI:49883"/>
        <label>2</label>
        <note>4Fe-4S-S-AdoMet</note>
    </ligand>
</feature>
<dbReference type="SFLD" id="SFLDF00274">
    <property type="entry name" value="ribosomal_protein_S12_methylth"/>
    <property type="match status" value="1"/>
</dbReference>
<feature type="domain" description="Radical SAM core" evidence="11">
    <location>
        <begin position="155"/>
        <end position="385"/>
    </location>
</feature>
<dbReference type="FunFam" id="3.80.30.20:FF:000001">
    <property type="entry name" value="tRNA-2-methylthio-N(6)-dimethylallyladenosine synthase 2"/>
    <property type="match status" value="1"/>
</dbReference>
<feature type="binding site" evidence="8">
    <location>
        <position position="37"/>
    </location>
    <ligand>
        <name>[4Fe-4S] cluster</name>
        <dbReference type="ChEBI" id="CHEBI:49883"/>
        <label>1</label>
    </ligand>
</feature>
<dbReference type="InterPro" id="IPR007197">
    <property type="entry name" value="rSAM"/>
</dbReference>
<dbReference type="FunFam" id="3.40.50.12160:FF:000002">
    <property type="entry name" value="Ribosomal protein S12 methylthiotransferase RimO"/>
    <property type="match status" value="1"/>
</dbReference>
<dbReference type="CDD" id="cd01335">
    <property type="entry name" value="Radical_SAM"/>
    <property type="match status" value="1"/>
</dbReference>
<dbReference type="GO" id="GO:0051539">
    <property type="term" value="F:4 iron, 4 sulfur cluster binding"/>
    <property type="evidence" value="ECO:0007669"/>
    <property type="project" value="UniProtKB-UniRule"/>
</dbReference>
<dbReference type="Pfam" id="PF00919">
    <property type="entry name" value="UPF0004"/>
    <property type="match status" value="1"/>
</dbReference>
<dbReference type="Pfam" id="PF18693">
    <property type="entry name" value="TRAM_2"/>
    <property type="match status" value="1"/>
</dbReference>
<dbReference type="EC" id="2.8.4.4" evidence="8"/>
<dbReference type="InterPro" id="IPR002792">
    <property type="entry name" value="TRAM_dom"/>
</dbReference>
<dbReference type="STRING" id="1250539.Ga0080574_TMP2979"/>
<dbReference type="PROSITE" id="PS51449">
    <property type="entry name" value="MTTASE_N"/>
    <property type="match status" value="1"/>
</dbReference>
<organism evidence="12 13">
    <name type="scientific">Salipiger abyssi</name>
    <dbReference type="NCBI Taxonomy" id="1250539"/>
    <lineage>
        <taxon>Bacteria</taxon>
        <taxon>Pseudomonadati</taxon>
        <taxon>Pseudomonadota</taxon>
        <taxon>Alphaproteobacteria</taxon>
        <taxon>Rhodobacterales</taxon>
        <taxon>Roseobacteraceae</taxon>
        <taxon>Salipiger</taxon>
    </lineage>
</organism>
<dbReference type="Pfam" id="PF04055">
    <property type="entry name" value="Radical_SAM"/>
    <property type="match status" value="1"/>
</dbReference>
<dbReference type="GO" id="GO:0035599">
    <property type="term" value="F:aspartic acid methylthiotransferase activity"/>
    <property type="evidence" value="ECO:0007669"/>
    <property type="project" value="TreeGrafter"/>
</dbReference>
<dbReference type="Proteomes" id="UP000187059">
    <property type="component" value="Chromosome"/>
</dbReference>
<keyword evidence="12" id="KW-0689">Ribosomal protein</keyword>
<dbReference type="PANTHER" id="PTHR43837:SF1">
    <property type="entry name" value="RIBOSOMAL PROTEIN US12 METHYLTHIOTRANSFERASE RIMO"/>
    <property type="match status" value="1"/>
</dbReference>
<sequence>MPAMQNPPELRPDLARARLSETKRDGQPTIGMVSLGCPKALVDSERILTRLRAEGYGISPDYSGADAVIVNTCGFLDSAKAESLEAIGEALNENGRVIVTGCLGAEPDYITGVHPKVLAVTGPHQYEQVLDAVHGAVPPAPDPFVDLLPSSGVKLTPRHYSYLKISEGCNHACKFCIIPDMRGKLASRPAKAVLREAEKLVEAGVKELLVISQDTSAYGTDWKDRADKFPILPLARELGSLGAWVRMHYVYPYPHVRDLVPMMAEGLVLPYLDIPFQHAHPDTLRRMARPAAAARTLDEIAAWRAACPEIVLRSTFIVGYPGETEAEFQTLLDWLDEAQLDRVGCFQYENVAGARSNALPDHVAPELKQERWERFMEKAQEISEAKLAAKVGKRLEVIVDLVEDDAATCRTMADAPEIDGNLFIDEGHEALSPGDIVTVEVDEAGEYDLWGRLIHG</sequence>
<keyword evidence="12" id="KW-0687">Ribonucleoprotein</keyword>
<comment type="subcellular location">
    <subcellularLocation>
        <location evidence="8">Cytoplasm</location>
    </subcellularLocation>
</comment>
<dbReference type="EMBL" id="CP015093">
    <property type="protein sequence ID" value="APZ53313.1"/>
    <property type="molecule type" value="Genomic_DNA"/>
</dbReference>
<keyword evidence="13" id="KW-1185">Reference proteome</keyword>
<comment type="similarity">
    <text evidence="8">Belongs to the methylthiotransferase family. RimO subfamily.</text>
</comment>
<evidence type="ECO:0000259" key="11">
    <source>
        <dbReference type="PROSITE" id="PS51918"/>
    </source>
</evidence>
<comment type="cofactor">
    <cofactor evidence="8">
        <name>[4Fe-4S] cluster</name>
        <dbReference type="ChEBI" id="CHEBI:49883"/>
    </cofactor>
    <text evidence="8">Binds 2 [4Fe-4S] clusters. One cluster is coordinated with 3 cysteines and an exchangeable S-adenosyl-L-methionine.</text>
</comment>
<feature type="domain" description="MTTase N-terminal" evidence="10">
    <location>
        <begin position="28"/>
        <end position="138"/>
    </location>
</feature>
<dbReference type="GO" id="GO:0006400">
    <property type="term" value="P:tRNA modification"/>
    <property type="evidence" value="ECO:0007669"/>
    <property type="project" value="InterPro"/>
</dbReference>
<dbReference type="RefSeq" id="WP_076706011.1">
    <property type="nucleotide sequence ID" value="NZ_CP015093.1"/>
</dbReference>
<evidence type="ECO:0000256" key="3">
    <source>
        <dbReference type="ARBA" id="ARBA00022679"/>
    </source>
</evidence>
<dbReference type="HAMAP" id="MF_01865">
    <property type="entry name" value="MTTase_RimO"/>
    <property type="match status" value="1"/>
</dbReference>
<dbReference type="NCBIfam" id="TIGR00089">
    <property type="entry name" value="MiaB/RimO family radical SAM methylthiotransferase"/>
    <property type="match status" value="1"/>
</dbReference>
<keyword evidence="1 8" id="KW-0004">4Fe-4S</keyword>
<dbReference type="SFLD" id="SFLDS00029">
    <property type="entry name" value="Radical_SAM"/>
    <property type="match status" value="1"/>
</dbReference>
<feature type="domain" description="TRAM" evidence="9">
    <location>
        <begin position="388"/>
        <end position="455"/>
    </location>
</feature>
<keyword evidence="5 8" id="KW-0479">Metal-binding</keyword>
<dbReference type="GO" id="GO:0103039">
    <property type="term" value="F:protein methylthiotransferase activity"/>
    <property type="evidence" value="ECO:0007669"/>
    <property type="project" value="UniProtKB-EC"/>
</dbReference>
<dbReference type="SFLD" id="SFLDG01061">
    <property type="entry name" value="methylthiotransferase"/>
    <property type="match status" value="1"/>
</dbReference>